<comment type="caution">
    <text evidence="1">The sequence shown here is derived from an EMBL/GenBank/DDBJ whole genome shotgun (WGS) entry which is preliminary data.</text>
</comment>
<proteinExistence type="predicted"/>
<name>A0ABR4C966_9HELO</name>
<protein>
    <submittedName>
        <fullName evidence="1">Uncharacterized protein</fullName>
    </submittedName>
</protein>
<accession>A0ABR4C966</accession>
<sequence length="79" mass="9008">MYTQKEKPCPLSYHDRSSAIIHPLNIPLHIIPPIRQDPIRSHHSKDRKSILTSLCTRSVLAEQILSSVEANQVCRQVDP</sequence>
<dbReference type="EMBL" id="JAZHXI010000011">
    <property type="protein sequence ID" value="KAL2066483.1"/>
    <property type="molecule type" value="Genomic_DNA"/>
</dbReference>
<dbReference type="Proteomes" id="UP001595075">
    <property type="component" value="Unassembled WGS sequence"/>
</dbReference>
<keyword evidence="2" id="KW-1185">Reference proteome</keyword>
<gene>
    <name evidence="1" type="ORF">VTL71DRAFT_2554</name>
</gene>
<evidence type="ECO:0000313" key="2">
    <source>
        <dbReference type="Proteomes" id="UP001595075"/>
    </source>
</evidence>
<reference evidence="1 2" key="1">
    <citation type="journal article" date="2024" name="Commun. Biol.">
        <title>Comparative genomic analysis of thermophilic fungi reveals convergent evolutionary adaptations and gene losses.</title>
        <authorList>
            <person name="Steindorff A.S."/>
            <person name="Aguilar-Pontes M.V."/>
            <person name="Robinson A.J."/>
            <person name="Andreopoulos B."/>
            <person name="LaButti K."/>
            <person name="Kuo A."/>
            <person name="Mondo S."/>
            <person name="Riley R."/>
            <person name="Otillar R."/>
            <person name="Haridas S."/>
            <person name="Lipzen A."/>
            <person name="Grimwood J."/>
            <person name="Schmutz J."/>
            <person name="Clum A."/>
            <person name="Reid I.D."/>
            <person name="Moisan M.C."/>
            <person name="Butler G."/>
            <person name="Nguyen T.T.M."/>
            <person name="Dewar K."/>
            <person name="Conant G."/>
            <person name="Drula E."/>
            <person name="Henrissat B."/>
            <person name="Hansel C."/>
            <person name="Singer S."/>
            <person name="Hutchinson M.I."/>
            <person name="de Vries R.P."/>
            <person name="Natvig D.O."/>
            <person name="Powell A.J."/>
            <person name="Tsang A."/>
            <person name="Grigoriev I.V."/>
        </authorList>
    </citation>
    <scope>NUCLEOTIDE SEQUENCE [LARGE SCALE GENOMIC DNA]</scope>
    <source>
        <strain evidence="1 2">CBS 494.80</strain>
    </source>
</reference>
<organism evidence="1 2">
    <name type="scientific">Oculimacula yallundae</name>
    <dbReference type="NCBI Taxonomy" id="86028"/>
    <lineage>
        <taxon>Eukaryota</taxon>
        <taxon>Fungi</taxon>
        <taxon>Dikarya</taxon>
        <taxon>Ascomycota</taxon>
        <taxon>Pezizomycotina</taxon>
        <taxon>Leotiomycetes</taxon>
        <taxon>Helotiales</taxon>
        <taxon>Ploettnerulaceae</taxon>
        <taxon>Oculimacula</taxon>
    </lineage>
</organism>
<evidence type="ECO:0000313" key="1">
    <source>
        <dbReference type="EMBL" id="KAL2066483.1"/>
    </source>
</evidence>